<gene>
    <name evidence="1" type="ORF">CEXT_792261</name>
</gene>
<comment type="caution">
    <text evidence="1">The sequence shown here is derived from an EMBL/GenBank/DDBJ whole genome shotgun (WGS) entry which is preliminary data.</text>
</comment>
<keyword evidence="2" id="KW-1185">Reference proteome</keyword>
<evidence type="ECO:0000313" key="2">
    <source>
        <dbReference type="Proteomes" id="UP001054945"/>
    </source>
</evidence>
<name>A0AAV4NXM2_CAEEX</name>
<accession>A0AAV4NXM2</accession>
<organism evidence="1 2">
    <name type="scientific">Caerostris extrusa</name>
    <name type="common">Bark spider</name>
    <name type="synonym">Caerostris bankana</name>
    <dbReference type="NCBI Taxonomy" id="172846"/>
    <lineage>
        <taxon>Eukaryota</taxon>
        <taxon>Metazoa</taxon>
        <taxon>Ecdysozoa</taxon>
        <taxon>Arthropoda</taxon>
        <taxon>Chelicerata</taxon>
        <taxon>Arachnida</taxon>
        <taxon>Araneae</taxon>
        <taxon>Araneomorphae</taxon>
        <taxon>Entelegynae</taxon>
        <taxon>Araneoidea</taxon>
        <taxon>Araneidae</taxon>
        <taxon>Caerostris</taxon>
    </lineage>
</organism>
<dbReference type="Proteomes" id="UP001054945">
    <property type="component" value="Unassembled WGS sequence"/>
</dbReference>
<sequence>MGIGDKVLIYSRSIAEKFNKHFLNKYTSHHTEEITQIELRLLLHPSIKKDKSIEYFDSYRPISLTSVLAKAFGQMLTSRLIFYLESGEIIEEKKAGFSENTKYLEVTFEPKLTWKLYIDDIQQRTEKRMSLLKGLVGVRWGCATSTLLDTYRTFVKVL</sequence>
<proteinExistence type="predicted"/>
<dbReference type="EMBL" id="BPLR01021314">
    <property type="protein sequence ID" value="GIX88379.1"/>
    <property type="molecule type" value="Genomic_DNA"/>
</dbReference>
<reference evidence="1 2" key="1">
    <citation type="submission" date="2021-06" db="EMBL/GenBank/DDBJ databases">
        <title>Caerostris extrusa draft genome.</title>
        <authorList>
            <person name="Kono N."/>
            <person name="Arakawa K."/>
        </authorList>
    </citation>
    <scope>NUCLEOTIDE SEQUENCE [LARGE SCALE GENOMIC DNA]</scope>
</reference>
<evidence type="ECO:0000313" key="1">
    <source>
        <dbReference type="EMBL" id="GIX88379.1"/>
    </source>
</evidence>
<protein>
    <submittedName>
        <fullName evidence="1">Uncharacterized protein</fullName>
    </submittedName>
</protein>
<dbReference type="AlphaFoldDB" id="A0AAV4NXM2"/>